<dbReference type="SUPFAM" id="SSF49764">
    <property type="entry name" value="HSP20-like chaperones"/>
    <property type="match status" value="1"/>
</dbReference>
<accession>A0A1E3QDB4</accession>
<dbReference type="EMBL" id="KV454290">
    <property type="protein sequence ID" value="ODQ75610.1"/>
    <property type="molecule type" value="Genomic_DNA"/>
</dbReference>
<reference evidence="4 5" key="1">
    <citation type="journal article" date="2016" name="Proc. Natl. Acad. Sci. U.S.A.">
        <title>Comparative genomics of biotechnologically important yeasts.</title>
        <authorList>
            <person name="Riley R."/>
            <person name="Haridas S."/>
            <person name="Wolfe K.H."/>
            <person name="Lopes M.R."/>
            <person name="Hittinger C.T."/>
            <person name="Goeker M."/>
            <person name="Salamov A.A."/>
            <person name="Wisecaver J.H."/>
            <person name="Long T.M."/>
            <person name="Calvey C.H."/>
            <person name="Aerts A.L."/>
            <person name="Barry K.W."/>
            <person name="Choi C."/>
            <person name="Clum A."/>
            <person name="Coughlan A.Y."/>
            <person name="Deshpande S."/>
            <person name="Douglass A.P."/>
            <person name="Hanson S.J."/>
            <person name="Klenk H.-P."/>
            <person name="LaButti K.M."/>
            <person name="Lapidus A."/>
            <person name="Lindquist E.A."/>
            <person name="Lipzen A.M."/>
            <person name="Meier-Kolthoff J.P."/>
            <person name="Ohm R.A."/>
            <person name="Otillar R.P."/>
            <person name="Pangilinan J.L."/>
            <person name="Peng Y."/>
            <person name="Rokas A."/>
            <person name="Rosa C.A."/>
            <person name="Scheuner C."/>
            <person name="Sibirny A.A."/>
            <person name="Slot J.C."/>
            <person name="Stielow J.B."/>
            <person name="Sun H."/>
            <person name="Kurtzman C.P."/>
            <person name="Blackwell M."/>
            <person name="Grigoriev I.V."/>
            <person name="Jeffries T.W."/>
        </authorList>
    </citation>
    <scope>NUCLEOTIDE SEQUENCE [LARGE SCALE GENOMIC DNA]</scope>
    <source>
        <strain evidence="4 5">NRRL Y-11557</strain>
    </source>
</reference>
<feature type="region of interest" description="Disordered" evidence="1">
    <location>
        <begin position="188"/>
        <end position="207"/>
    </location>
</feature>
<dbReference type="Pfam" id="PF05002">
    <property type="entry name" value="SGS"/>
    <property type="match status" value="1"/>
</dbReference>
<evidence type="ECO:0008006" key="6">
    <source>
        <dbReference type="Google" id="ProtNLM"/>
    </source>
</evidence>
<gene>
    <name evidence="4" type="ORF">LIPSTDRAFT_1048</name>
</gene>
<dbReference type="Gene3D" id="2.60.40.790">
    <property type="match status" value="1"/>
</dbReference>
<dbReference type="CDD" id="cd06466">
    <property type="entry name" value="p23_CS_SGT1_like"/>
    <property type="match status" value="1"/>
</dbReference>
<dbReference type="PROSITE" id="PS51048">
    <property type="entry name" value="SGS"/>
    <property type="match status" value="1"/>
</dbReference>
<name>A0A1E3QDB4_LIPST</name>
<keyword evidence="5" id="KW-1185">Reference proteome</keyword>
<organism evidence="4 5">
    <name type="scientific">Lipomyces starkeyi NRRL Y-11557</name>
    <dbReference type="NCBI Taxonomy" id="675824"/>
    <lineage>
        <taxon>Eukaryota</taxon>
        <taxon>Fungi</taxon>
        <taxon>Dikarya</taxon>
        <taxon>Ascomycota</taxon>
        <taxon>Saccharomycotina</taxon>
        <taxon>Lipomycetes</taxon>
        <taxon>Lipomycetales</taxon>
        <taxon>Lipomycetaceae</taxon>
        <taxon>Lipomyces</taxon>
    </lineage>
</organism>
<dbReference type="PANTHER" id="PTHR45862">
    <property type="entry name" value="PROTEIN SGT1 HOMOLOG"/>
    <property type="match status" value="1"/>
</dbReference>
<dbReference type="PROSITE" id="PS51203">
    <property type="entry name" value="CS"/>
    <property type="match status" value="1"/>
</dbReference>
<feature type="domain" description="CS" evidence="3">
    <location>
        <begin position="10"/>
        <end position="100"/>
    </location>
</feature>
<dbReference type="Proteomes" id="UP000094385">
    <property type="component" value="Unassembled WGS sequence"/>
</dbReference>
<dbReference type="InterPro" id="IPR044563">
    <property type="entry name" value="Sgt1-like"/>
</dbReference>
<proteinExistence type="predicted"/>
<dbReference type="GO" id="GO:0051087">
    <property type="term" value="F:protein-folding chaperone binding"/>
    <property type="evidence" value="ECO:0007669"/>
    <property type="project" value="InterPro"/>
</dbReference>
<feature type="domain" description="SGS" evidence="2">
    <location>
        <begin position="115"/>
        <end position="207"/>
    </location>
</feature>
<evidence type="ECO:0000256" key="1">
    <source>
        <dbReference type="SAM" id="MobiDB-lite"/>
    </source>
</evidence>
<dbReference type="STRING" id="675824.A0A1E3QDB4"/>
<dbReference type="InterPro" id="IPR007052">
    <property type="entry name" value="CS_dom"/>
</dbReference>
<dbReference type="InterPro" id="IPR008978">
    <property type="entry name" value="HSP20-like_chaperone"/>
</dbReference>
<evidence type="ECO:0000313" key="5">
    <source>
        <dbReference type="Proteomes" id="UP000094385"/>
    </source>
</evidence>
<evidence type="ECO:0000313" key="4">
    <source>
        <dbReference type="EMBL" id="ODQ75610.1"/>
    </source>
</evidence>
<evidence type="ECO:0000259" key="2">
    <source>
        <dbReference type="PROSITE" id="PS51048"/>
    </source>
</evidence>
<dbReference type="OrthoDB" id="1898560at2759"/>
<sequence>MSADATIGAKPKIRHEWYQTPEDVTFTLFVKNAPKTSTVVSLLKDSFSITYPLLGGSEFNFEIGPLAGEIDPEKSKYLILTTKIELKLRKSVPGKWAALEASEAEVAAKQDAQPSYPTSSKRGHKNWDAVAQDLATSALTGDEDTGDSASAFFKQLYDGADEDTKRAMMKSYVESNGTALSTNWTEVKKEKVKTEPPKGMEAKKWQS</sequence>
<protein>
    <recommendedName>
        <fullName evidence="6">SGS domain-containing protein</fullName>
    </recommendedName>
</protein>
<dbReference type="Pfam" id="PF04969">
    <property type="entry name" value="CS"/>
    <property type="match status" value="1"/>
</dbReference>
<dbReference type="AlphaFoldDB" id="A0A1E3QDB4"/>
<dbReference type="InterPro" id="IPR007699">
    <property type="entry name" value="SGS_dom"/>
</dbReference>
<evidence type="ECO:0000259" key="3">
    <source>
        <dbReference type="PROSITE" id="PS51203"/>
    </source>
</evidence>